<dbReference type="AlphaFoldDB" id="Q3LW08"/>
<sequence>MQHTKWNFYKKDSVQNQRLLEKDFIEKYNNIFMSNINANHVDMELDDKYSFSNLENDSIEPALFESHWQRMKKAYELKRKRVPSTSGSEYLKNSIEKCSRKILYFTPEALESSLLINIIKKKAPEFSKIAEPLDVKINCFVSDSNSITNGKNSTNLLKITIAGESNINIVKASNLIKKLLELKQKTIKIRNPNKRNLDLLKRKFNSRQCYICGSKDHDFASCFKGSKKLNIASVNQKTGLEMKDKKSMFLLKNSNMKSNYLSFLENIYNINYREYISASNTKVRNSRKYNALIAFNLNQNIDKTCIFNTFIPFGSLKLVKKLTRDILHVKSRYFLVCFFSKSAMINSFLSINGRFFRGKLISLFVMQN</sequence>
<dbReference type="SUPFAM" id="SSF54928">
    <property type="entry name" value="RNA-binding domain, RBD"/>
    <property type="match status" value="1"/>
</dbReference>
<reference evidence="1 2" key="1">
    <citation type="journal article" date="2006" name="Proc. Natl. Acad. Sci. U.S.A.">
        <title>Complete nucleotide sequence of the chlorarachniophyte nucleomorph: nature's smallest nucleus.</title>
        <authorList>
            <person name="Gilson P.R."/>
            <person name="Su V."/>
            <person name="Slamovits C.H."/>
            <person name="Reith M.E."/>
            <person name="Keeling P.J."/>
            <person name="McFadden G.I."/>
        </authorList>
    </citation>
    <scope>NUCLEOTIDE SEQUENCE [LARGE SCALE GENOMIC DNA]</scope>
    <source>
        <strain evidence="2">CCMP621</strain>
    </source>
</reference>
<keyword evidence="1" id="KW-0542">Nucleomorph</keyword>
<organism evidence="1 2">
    <name type="scientific">Bigelowiella natans</name>
    <name type="common">Pedinomonas minutissima</name>
    <name type="synonym">Chlorarachnion sp. (strain CCMP621)</name>
    <dbReference type="NCBI Taxonomy" id="227086"/>
    <lineage>
        <taxon>Eukaryota</taxon>
        <taxon>Sar</taxon>
        <taxon>Rhizaria</taxon>
        <taxon>Cercozoa</taxon>
        <taxon>Chlorarachniophyceae</taxon>
        <taxon>Bigelowiella</taxon>
    </lineage>
</organism>
<dbReference type="EMBL" id="DQ158858">
    <property type="protein sequence ID" value="ABA27358.1"/>
    <property type="molecule type" value="Genomic_DNA"/>
</dbReference>
<dbReference type="Proteomes" id="UP000243425">
    <property type="component" value="Nucleomorph 3"/>
</dbReference>
<evidence type="ECO:0000313" key="1">
    <source>
        <dbReference type="EMBL" id="ABA27358.1"/>
    </source>
</evidence>
<geneLocation type="nucleomorph" evidence="1"/>
<dbReference type="GO" id="GO:0003676">
    <property type="term" value="F:nucleic acid binding"/>
    <property type="evidence" value="ECO:0007669"/>
    <property type="project" value="InterPro"/>
</dbReference>
<dbReference type="RefSeq" id="XP_001712970.1">
    <property type="nucleotide sequence ID" value="XM_001712918.1"/>
</dbReference>
<protein>
    <submittedName>
        <fullName evidence="1">Uncharacterized protein</fullName>
    </submittedName>
</protein>
<accession>Q3LW08</accession>
<evidence type="ECO:0000313" key="2">
    <source>
        <dbReference type="Proteomes" id="UP000243425"/>
    </source>
</evidence>
<dbReference type="InterPro" id="IPR035979">
    <property type="entry name" value="RBD_domain_sf"/>
</dbReference>
<name>Q3LW08_BIGNA</name>
<dbReference type="GeneID" id="5788306"/>
<proteinExistence type="predicted"/>